<reference evidence="2 3" key="1">
    <citation type="journal article" date="2019" name="Int. J. Syst. Evol. Microbiol.">
        <title>The Global Catalogue of Microorganisms (GCM) 10K type strain sequencing project: providing services to taxonomists for standard genome sequencing and annotation.</title>
        <authorList>
            <consortium name="The Broad Institute Genomics Platform"/>
            <consortium name="The Broad Institute Genome Sequencing Center for Infectious Disease"/>
            <person name="Wu L."/>
            <person name="Ma J."/>
        </authorList>
    </citation>
    <scope>NUCLEOTIDE SEQUENCE [LARGE SCALE GENOMIC DNA]</scope>
    <source>
        <strain evidence="2 3">JCM 11117</strain>
    </source>
</reference>
<proteinExistence type="inferred from homology"/>
<sequence>MAVSERSHPPTPASVEGAGVLLGMIRSGRARTVTQLADAMGVARSTILQRLDHLQRLGLVRSEMRTEGARGRPAAVFGFDPRAGTVLAAHLGLTGVRLAVTDLDGEVLAARFRTVDVARGPGAVLDLLHGTFEELSAEAAAGPVVGVGVGTPSTFELKAYARGHGLSAVGWDRDEFRDALAARYHVPVLLDLDVAMLALAEHRVSWPDAEVLVCVKLGTLIDASVVVRGLPVRGADRLAGELGHIKVTDADDPCACGSVGCLDAVASGSALVRQMVAAGRPVDHVSQVVQLANDGDRDAVHLIRRSGRRIGEVLSSVVNLLNPAGISMWGYLTEAESLLAGIRESLYQTALPGSSENLRLINTALGELAGVRGAALSVIDIVLEPRAVDRAVLTGSWSA</sequence>
<name>A0ABN1N6Z8_9PSEU</name>
<dbReference type="RefSeq" id="WP_343944264.1">
    <property type="nucleotide sequence ID" value="NZ_BAAAHP010000163.1"/>
</dbReference>
<dbReference type="Gene3D" id="1.10.10.10">
    <property type="entry name" value="Winged helix-like DNA-binding domain superfamily/Winged helix DNA-binding domain"/>
    <property type="match status" value="1"/>
</dbReference>
<keyword evidence="3" id="KW-1185">Reference proteome</keyword>
<evidence type="ECO:0000313" key="2">
    <source>
        <dbReference type="EMBL" id="GAA0895767.1"/>
    </source>
</evidence>
<comment type="caution">
    <text evidence="2">The sequence shown here is derived from an EMBL/GenBank/DDBJ whole genome shotgun (WGS) entry which is preliminary data.</text>
</comment>
<organism evidence="2 3">
    <name type="scientific">Pseudonocardia zijingensis</name>
    <dbReference type="NCBI Taxonomy" id="153376"/>
    <lineage>
        <taxon>Bacteria</taxon>
        <taxon>Bacillati</taxon>
        <taxon>Actinomycetota</taxon>
        <taxon>Actinomycetes</taxon>
        <taxon>Pseudonocardiales</taxon>
        <taxon>Pseudonocardiaceae</taxon>
        <taxon>Pseudonocardia</taxon>
    </lineage>
</organism>
<dbReference type="Gene3D" id="3.30.420.40">
    <property type="match status" value="2"/>
</dbReference>
<dbReference type="InterPro" id="IPR000600">
    <property type="entry name" value="ROK"/>
</dbReference>
<comment type="similarity">
    <text evidence="1">Belongs to the ROK (NagC/XylR) family.</text>
</comment>
<dbReference type="InterPro" id="IPR043129">
    <property type="entry name" value="ATPase_NBD"/>
</dbReference>
<dbReference type="InterPro" id="IPR036388">
    <property type="entry name" value="WH-like_DNA-bd_sf"/>
</dbReference>
<gene>
    <name evidence="2" type="ORF">GCM10009559_52670</name>
</gene>
<evidence type="ECO:0000313" key="3">
    <source>
        <dbReference type="Proteomes" id="UP001499967"/>
    </source>
</evidence>
<accession>A0ABN1N6Z8</accession>
<dbReference type="Pfam" id="PF00480">
    <property type="entry name" value="ROK"/>
    <property type="match status" value="1"/>
</dbReference>
<evidence type="ECO:0000256" key="1">
    <source>
        <dbReference type="ARBA" id="ARBA00006479"/>
    </source>
</evidence>
<protein>
    <submittedName>
        <fullName evidence="2">ROK family protein</fullName>
    </submittedName>
</protein>
<dbReference type="PANTHER" id="PTHR18964:SF173">
    <property type="entry name" value="GLUCOKINASE"/>
    <property type="match status" value="1"/>
</dbReference>
<dbReference type="InterPro" id="IPR036390">
    <property type="entry name" value="WH_DNA-bd_sf"/>
</dbReference>
<dbReference type="SUPFAM" id="SSF46785">
    <property type="entry name" value="Winged helix' DNA-binding domain"/>
    <property type="match status" value="1"/>
</dbReference>
<dbReference type="Proteomes" id="UP001499967">
    <property type="component" value="Unassembled WGS sequence"/>
</dbReference>
<dbReference type="EMBL" id="BAAAHP010000163">
    <property type="protein sequence ID" value="GAA0895767.1"/>
    <property type="molecule type" value="Genomic_DNA"/>
</dbReference>
<dbReference type="PANTHER" id="PTHR18964">
    <property type="entry name" value="ROK (REPRESSOR, ORF, KINASE) FAMILY"/>
    <property type="match status" value="1"/>
</dbReference>
<dbReference type="Pfam" id="PF12840">
    <property type="entry name" value="HTH_20"/>
    <property type="match status" value="1"/>
</dbReference>
<dbReference type="SUPFAM" id="SSF53067">
    <property type="entry name" value="Actin-like ATPase domain"/>
    <property type="match status" value="1"/>
</dbReference>